<sequence>MAVNPPRPRMPPLNALRAFEAAARHESFAKAAGELGVTPAAVSHQVKALEAWLGSALFVRHAQGLHLTEAGRSALPSFSTAFDALGLAVQELRISAPRPQVSIAALPSIAQLWLAPRLPALRAAHPALRPSIHALEEPPDFRREPFDLAIFLTRPGGGRSSKLCDDVIFPVCAPALSRQLKTPADLASQLLLWDTTWTGDWSLWFDAAGVKGPSIETGSEFSLYSMAVQAAVDGAGVLMGHEALVSRALAAGSLVAPFPELRVPTGLALSILAPDRPPATAAAMIDWLLEQEGATGADTAAFPSRPVEPGDRSTSPLRASAPAPASLRRDRRP</sequence>
<evidence type="ECO:0000313" key="8">
    <source>
        <dbReference type="Proteomes" id="UP001271780"/>
    </source>
</evidence>
<protein>
    <submittedName>
        <fullName evidence="7">LysR substrate-binding domain-containing protein</fullName>
    </submittedName>
</protein>
<evidence type="ECO:0000256" key="3">
    <source>
        <dbReference type="ARBA" id="ARBA00023125"/>
    </source>
</evidence>
<dbReference type="PROSITE" id="PS50931">
    <property type="entry name" value="HTH_LYSR"/>
    <property type="match status" value="1"/>
</dbReference>
<accession>A0ABU4XKI4</accession>
<dbReference type="PANTHER" id="PTHR30537">
    <property type="entry name" value="HTH-TYPE TRANSCRIPTIONAL REGULATOR"/>
    <property type="match status" value="1"/>
</dbReference>
<feature type="region of interest" description="Disordered" evidence="5">
    <location>
        <begin position="297"/>
        <end position="333"/>
    </location>
</feature>
<evidence type="ECO:0000256" key="1">
    <source>
        <dbReference type="ARBA" id="ARBA00009437"/>
    </source>
</evidence>
<comment type="similarity">
    <text evidence="1">Belongs to the LysR transcriptional regulatory family.</text>
</comment>
<feature type="compositionally biased region" description="Low complexity" evidence="5">
    <location>
        <begin position="312"/>
        <end position="326"/>
    </location>
</feature>
<gene>
    <name evidence="7" type="ORF">RFM27_24435</name>
</gene>
<dbReference type="CDD" id="cd08432">
    <property type="entry name" value="PBP2_GcdR_TrpI_HvrB_AmpR_like"/>
    <property type="match status" value="1"/>
</dbReference>
<dbReference type="SUPFAM" id="SSF53850">
    <property type="entry name" value="Periplasmic binding protein-like II"/>
    <property type="match status" value="1"/>
</dbReference>
<keyword evidence="8" id="KW-1185">Reference proteome</keyword>
<proteinExistence type="inferred from homology"/>
<dbReference type="Pfam" id="PF00126">
    <property type="entry name" value="HTH_1"/>
    <property type="match status" value="1"/>
</dbReference>
<dbReference type="RefSeq" id="WP_320318215.1">
    <property type="nucleotide sequence ID" value="NZ_JAVIIX010000017.1"/>
</dbReference>
<dbReference type="EMBL" id="JAVIIZ010000018">
    <property type="protein sequence ID" value="MDX8475247.1"/>
    <property type="molecule type" value="Genomic_DNA"/>
</dbReference>
<dbReference type="Gene3D" id="3.40.190.10">
    <property type="entry name" value="Periplasmic binding protein-like II"/>
    <property type="match status" value="2"/>
</dbReference>
<keyword evidence="2" id="KW-0805">Transcription regulation</keyword>
<organism evidence="7 8">
    <name type="scientific">Mesorhizobium dulcispinae</name>
    <dbReference type="NCBI Taxonomy" id="3072316"/>
    <lineage>
        <taxon>Bacteria</taxon>
        <taxon>Pseudomonadati</taxon>
        <taxon>Pseudomonadota</taxon>
        <taxon>Alphaproteobacteria</taxon>
        <taxon>Hyphomicrobiales</taxon>
        <taxon>Phyllobacteriaceae</taxon>
        <taxon>Mesorhizobium</taxon>
    </lineage>
</organism>
<dbReference type="PANTHER" id="PTHR30537:SF74">
    <property type="entry name" value="HTH-TYPE TRANSCRIPTIONAL REGULATOR TRPI"/>
    <property type="match status" value="1"/>
</dbReference>
<evidence type="ECO:0000259" key="6">
    <source>
        <dbReference type="PROSITE" id="PS50931"/>
    </source>
</evidence>
<dbReference type="PRINTS" id="PR00039">
    <property type="entry name" value="HTHLYSR"/>
</dbReference>
<dbReference type="InterPro" id="IPR005119">
    <property type="entry name" value="LysR_subst-bd"/>
</dbReference>
<reference evidence="7 8" key="1">
    <citation type="submission" date="2023-08" db="EMBL/GenBank/DDBJ databases">
        <title>Implementing the SeqCode for naming new Mesorhizobium species isolated from Vachellia karroo root nodules.</title>
        <authorList>
            <person name="Van Lill M."/>
        </authorList>
    </citation>
    <scope>NUCLEOTIDE SEQUENCE [LARGE SCALE GENOMIC DNA]</scope>
    <source>
        <strain evidence="7 8">VK23A</strain>
    </source>
</reference>
<evidence type="ECO:0000256" key="2">
    <source>
        <dbReference type="ARBA" id="ARBA00023015"/>
    </source>
</evidence>
<dbReference type="Pfam" id="PF03466">
    <property type="entry name" value="LysR_substrate"/>
    <property type="match status" value="1"/>
</dbReference>
<comment type="caution">
    <text evidence="7">The sequence shown here is derived from an EMBL/GenBank/DDBJ whole genome shotgun (WGS) entry which is preliminary data.</text>
</comment>
<dbReference type="InterPro" id="IPR058163">
    <property type="entry name" value="LysR-type_TF_proteobact-type"/>
</dbReference>
<name>A0ABU4XKI4_9HYPH</name>
<dbReference type="InterPro" id="IPR036390">
    <property type="entry name" value="WH_DNA-bd_sf"/>
</dbReference>
<dbReference type="InterPro" id="IPR036388">
    <property type="entry name" value="WH-like_DNA-bd_sf"/>
</dbReference>
<keyword evidence="3" id="KW-0238">DNA-binding</keyword>
<dbReference type="InterPro" id="IPR000847">
    <property type="entry name" value="LysR_HTH_N"/>
</dbReference>
<evidence type="ECO:0000313" key="7">
    <source>
        <dbReference type="EMBL" id="MDX8475247.1"/>
    </source>
</evidence>
<feature type="domain" description="HTH lysR-type" evidence="6">
    <location>
        <begin position="11"/>
        <end position="68"/>
    </location>
</feature>
<evidence type="ECO:0000256" key="4">
    <source>
        <dbReference type="ARBA" id="ARBA00023163"/>
    </source>
</evidence>
<dbReference type="Gene3D" id="1.10.10.10">
    <property type="entry name" value="Winged helix-like DNA-binding domain superfamily/Winged helix DNA-binding domain"/>
    <property type="match status" value="1"/>
</dbReference>
<dbReference type="SUPFAM" id="SSF46785">
    <property type="entry name" value="Winged helix' DNA-binding domain"/>
    <property type="match status" value="1"/>
</dbReference>
<evidence type="ECO:0000256" key="5">
    <source>
        <dbReference type="SAM" id="MobiDB-lite"/>
    </source>
</evidence>
<keyword evidence="4" id="KW-0804">Transcription</keyword>
<dbReference type="Proteomes" id="UP001271780">
    <property type="component" value="Unassembled WGS sequence"/>
</dbReference>